<dbReference type="GO" id="GO:0005886">
    <property type="term" value="C:plasma membrane"/>
    <property type="evidence" value="ECO:0007669"/>
    <property type="project" value="TreeGrafter"/>
</dbReference>
<evidence type="ECO:0000256" key="1">
    <source>
        <dbReference type="ARBA" id="ARBA00022737"/>
    </source>
</evidence>
<proteinExistence type="predicted"/>
<evidence type="ECO:0000313" key="2">
    <source>
        <dbReference type="EMBL" id="CAH0561997.1"/>
    </source>
</evidence>
<name>A0A9P0BH87_BRAAE</name>
<dbReference type="EMBL" id="OV121139">
    <property type="protein sequence ID" value="CAH0561997.1"/>
    <property type="molecule type" value="Genomic_DNA"/>
</dbReference>
<dbReference type="InterPro" id="IPR051230">
    <property type="entry name" value="APP-Binding"/>
</dbReference>
<dbReference type="InterPro" id="IPR011993">
    <property type="entry name" value="PH-like_dom_sf"/>
</dbReference>
<dbReference type="Proteomes" id="UP001154078">
    <property type="component" value="Chromosome 8"/>
</dbReference>
<dbReference type="PANTHER" id="PTHR12345:SF11">
    <property type="entry name" value="FI13065P"/>
    <property type="match status" value="1"/>
</dbReference>
<organism evidence="2 3">
    <name type="scientific">Brassicogethes aeneus</name>
    <name type="common">Rape pollen beetle</name>
    <name type="synonym">Meligethes aeneus</name>
    <dbReference type="NCBI Taxonomy" id="1431903"/>
    <lineage>
        <taxon>Eukaryota</taxon>
        <taxon>Metazoa</taxon>
        <taxon>Ecdysozoa</taxon>
        <taxon>Arthropoda</taxon>
        <taxon>Hexapoda</taxon>
        <taxon>Insecta</taxon>
        <taxon>Pterygota</taxon>
        <taxon>Neoptera</taxon>
        <taxon>Endopterygota</taxon>
        <taxon>Coleoptera</taxon>
        <taxon>Polyphaga</taxon>
        <taxon>Cucujiformia</taxon>
        <taxon>Nitidulidae</taxon>
        <taxon>Meligethinae</taxon>
        <taxon>Brassicogethes</taxon>
    </lineage>
</organism>
<evidence type="ECO:0008006" key="4">
    <source>
        <dbReference type="Google" id="ProtNLM"/>
    </source>
</evidence>
<dbReference type="AlphaFoldDB" id="A0A9P0BH87"/>
<dbReference type="SUPFAM" id="SSF50729">
    <property type="entry name" value="PH domain-like"/>
    <property type="match status" value="1"/>
</dbReference>
<keyword evidence="1" id="KW-0677">Repeat</keyword>
<dbReference type="GO" id="GO:0005737">
    <property type="term" value="C:cytoplasm"/>
    <property type="evidence" value="ECO:0007669"/>
    <property type="project" value="TreeGrafter"/>
</dbReference>
<protein>
    <recommendedName>
        <fullName evidence="4">PH domain-containing protein</fullName>
    </recommendedName>
</protein>
<dbReference type="Gene3D" id="2.30.29.30">
    <property type="entry name" value="Pleckstrin-homology domain (PH domain)/Phosphotyrosine-binding domain (PTB)"/>
    <property type="match status" value="1"/>
</dbReference>
<reference evidence="2" key="1">
    <citation type="submission" date="2021-12" db="EMBL/GenBank/DDBJ databases">
        <authorList>
            <person name="King R."/>
        </authorList>
    </citation>
    <scope>NUCLEOTIDE SEQUENCE</scope>
</reference>
<evidence type="ECO:0000313" key="3">
    <source>
        <dbReference type="Proteomes" id="UP001154078"/>
    </source>
</evidence>
<dbReference type="OrthoDB" id="6126662at2759"/>
<gene>
    <name evidence="2" type="ORF">MELIAE_LOCUS11251</name>
</gene>
<accession>A0A9P0BH87</accession>
<keyword evidence="3" id="KW-1185">Reference proteome</keyword>
<sequence length="492" mass="56177">MAEQNLTQTPFENPMFREIHKNTWLKRISPANSKKKKEKFWVVFCVHDDTNAFLETYVDNKLADFHKPDWFVSLNDVQHISPTICATEQEYEFVLTLTNQVIRLAAPTWDQMLDWVEALKNKLHELRILSPKENLYTKLPDRCVPLLPTRDPTSPLPPTPAVPPEIIPGVEIVNSISQTRSRIQLSESQEESSVFQFQNLNAVLDEPAPSSAPSNWPSGHYEFLFQQELQQTPGPSNREHLDNLDVRNNSIRVLERSTSCSPRILQAPPQPYKTLREQQVLQLQKEIKHPAGVRLQLRRKDCISSIGFVDAFDAVWICGWKQKEHPMLYSALHIGDRLVSIEGILIRSASEAHRILQSPVTSHLYVNIIVKRIPYGQVLVIHRESEGQNLGIVQENNTAVIETVESDSLAARAGLTCKAKTCDGTSFTNWVLTEINGRPLNLFFKKNQVRDRLNAVGRDISILVQPHDLVKQLKMILVQYSSPFKRLLEDNV</sequence>
<dbReference type="PANTHER" id="PTHR12345">
    <property type="entry name" value="SYNTENIN RELATED"/>
    <property type="match status" value="1"/>
</dbReference>